<dbReference type="EMBL" id="KI925465">
    <property type="protein sequence ID" value="ETW76104.1"/>
    <property type="molecule type" value="Genomic_DNA"/>
</dbReference>
<evidence type="ECO:0000313" key="2">
    <source>
        <dbReference type="EMBL" id="ETW76104.1"/>
    </source>
</evidence>
<dbReference type="AlphaFoldDB" id="W4JRL4"/>
<dbReference type="GeneID" id="20677980"/>
<feature type="compositionally biased region" description="Pro residues" evidence="1">
    <location>
        <begin position="59"/>
        <end position="69"/>
    </location>
</feature>
<proteinExistence type="predicted"/>
<feature type="compositionally biased region" description="Low complexity" evidence="1">
    <location>
        <begin position="23"/>
        <end position="36"/>
    </location>
</feature>
<reference evidence="2 3" key="1">
    <citation type="journal article" date="2012" name="New Phytol.">
        <title>Insight into trade-off between wood decay and parasitism from the genome of a fungal forest pathogen.</title>
        <authorList>
            <person name="Olson A."/>
            <person name="Aerts A."/>
            <person name="Asiegbu F."/>
            <person name="Belbahri L."/>
            <person name="Bouzid O."/>
            <person name="Broberg A."/>
            <person name="Canback B."/>
            <person name="Coutinho P.M."/>
            <person name="Cullen D."/>
            <person name="Dalman K."/>
            <person name="Deflorio G."/>
            <person name="van Diepen L.T."/>
            <person name="Dunand C."/>
            <person name="Duplessis S."/>
            <person name="Durling M."/>
            <person name="Gonthier P."/>
            <person name="Grimwood J."/>
            <person name="Fossdal C.G."/>
            <person name="Hansson D."/>
            <person name="Henrissat B."/>
            <person name="Hietala A."/>
            <person name="Himmelstrand K."/>
            <person name="Hoffmeister D."/>
            <person name="Hogberg N."/>
            <person name="James T.Y."/>
            <person name="Karlsson M."/>
            <person name="Kohler A."/>
            <person name="Kues U."/>
            <person name="Lee Y.H."/>
            <person name="Lin Y.C."/>
            <person name="Lind M."/>
            <person name="Lindquist E."/>
            <person name="Lombard V."/>
            <person name="Lucas S."/>
            <person name="Lunden K."/>
            <person name="Morin E."/>
            <person name="Murat C."/>
            <person name="Park J."/>
            <person name="Raffaello T."/>
            <person name="Rouze P."/>
            <person name="Salamov A."/>
            <person name="Schmutz J."/>
            <person name="Solheim H."/>
            <person name="Stahlberg J."/>
            <person name="Velez H."/>
            <person name="de Vries R.P."/>
            <person name="Wiebenga A."/>
            <person name="Woodward S."/>
            <person name="Yakovlev I."/>
            <person name="Garbelotto M."/>
            <person name="Martin F."/>
            <person name="Grigoriev I.V."/>
            <person name="Stenlid J."/>
        </authorList>
    </citation>
    <scope>NUCLEOTIDE SEQUENCE [LARGE SCALE GENOMIC DNA]</scope>
    <source>
        <strain evidence="2 3">TC 32-1</strain>
    </source>
</reference>
<name>W4JRL4_HETIT</name>
<keyword evidence="3" id="KW-1185">Reference proteome</keyword>
<dbReference type="InParanoid" id="W4JRL4"/>
<gene>
    <name evidence="2" type="ORF">HETIRDRAFT_481614</name>
</gene>
<feature type="region of interest" description="Disordered" evidence="1">
    <location>
        <begin position="19"/>
        <end position="69"/>
    </location>
</feature>
<accession>W4JRL4</accession>
<sequence length="69" mass="7603">MKLCYVRMYIVQLSARAAVRHQTPNTEHTTSNTTTPKLRKSNAGTESLSLPPSCEFSLPNPPLPPPSTH</sequence>
<dbReference type="Proteomes" id="UP000030671">
    <property type="component" value="Unassembled WGS sequence"/>
</dbReference>
<dbReference type="RefSeq" id="XP_009552323.1">
    <property type="nucleotide sequence ID" value="XM_009554028.1"/>
</dbReference>
<evidence type="ECO:0000256" key="1">
    <source>
        <dbReference type="SAM" id="MobiDB-lite"/>
    </source>
</evidence>
<organism evidence="2 3">
    <name type="scientific">Heterobasidion irregulare (strain TC 32-1)</name>
    <dbReference type="NCBI Taxonomy" id="747525"/>
    <lineage>
        <taxon>Eukaryota</taxon>
        <taxon>Fungi</taxon>
        <taxon>Dikarya</taxon>
        <taxon>Basidiomycota</taxon>
        <taxon>Agaricomycotina</taxon>
        <taxon>Agaricomycetes</taxon>
        <taxon>Russulales</taxon>
        <taxon>Bondarzewiaceae</taxon>
        <taxon>Heterobasidion</taxon>
        <taxon>Heterobasidion annosum species complex</taxon>
    </lineage>
</organism>
<dbReference type="HOGENOM" id="CLU_2776234_0_0_1"/>
<dbReference type="KEGG" id="hir:HETIRDRAFT_481614"/>
<protein>
    <submittedName>
        <fullName evidence="2">Uncharacterized protein</fullName>
    </submittedName>
</protein>
<evidence type="ECO:0000313" key="3">
    <source>
        <dbReference type="Proteomes" id="UP000030671"/>
    </source>
</evidence>